<evidence type="ECO:0000313" key="8">
    <source>
        <dbReference type="EMBL" id="EKM76236.1"/>
    </source>
</evidence>
<feature type="transmembrane region" description="Helical" evidence="6">
    <location>
        <begin position="404"/>
        <end position="422"/>
    </location>
</feature>
<dbReference type="Proteomes" id="UP000008493">
    <property type="component" value="Unassembled WGS sequence"/>
</dbReference>
<feature type="transmembrane region" description="Helical" evidence="6">
    <location>
        <begin position="176"/>
        <end position="195"/>
    </location>
</feature>
<protein>
    <recommendedName>
        <fullName evidence="7">Major facilitator superfamily (MFS) profile domain-containing protein</fullName>
    </recommendedName>
</protein>
<dbReference type="EMBL" id="JH971404">
    <property type="protein sequence ID" value="EKM76236.1"/>
    <property type="molecule type" value="Genomic_DNA"/>
</dbReference>
<feature type="transmembrane region" description="Helical" evidence="6">
    <location>
        <begin position="201"/>
        <end position="225"/>
    </location>
</feature>
<dbReference type="InterPro" id="IPR020846">
    <property type="entry name" value="MFS_dom"/>
</dbReference>
<dbReference type="SUPFAM" id="SSF103473">
    <property type="entry name" value="MFS general substrate transporter"/>
    <property type="match status" value="1"/>
</dbReference>
<evidence type="ECO:0000256" key="2">
    <source>
        <dbReference type="ARBA" id="ARBA00022448"/>
    </source>
</evidence>
<dbReference type="GO" id="GO:0016020">
    <property type="term" value="C:membrane"/>
    <property type="evidence" value="ECO:0007669"/>
    <property type="project" value="UniProtKB-SubCell"/>
</dbReference>
<feature type="transmembrane region" description="Helical" evidence="6">
    <location>
        <begin position="334"/>
        <end position="357"/>
    </location>
</feature>
<dbReference type="eggNOG" id="KOG2533">
    <property type="taxonomic scope" value="Eukaryota"/>
</dbReference>
<gene>
    <name evidence="8" type="ORF">AGABI1DRAFT_131552</name>
</gene>
<dbReference type="GeneID" id="18827465"/>
<sequence length="570" mass="62758">MAPPPPVQNKTELWSPVDDCLSQFHAHMHYDTPFAPLFPLSLPGRSYGHTIVSLINLLYGTVALVGLNRRRSLMMECEKAASAHTSSETPTTYTTELVIGRAVRKLDRNLLPLMTIFFFLSFLDRTNIGNARVAGLQHDLGLTEKQYQVSLTTLFIPYLLSEVPSTLLLKVIGPRRLFPFLLSLWGLITCLQGFVTGFKGLLAVRFFLGVVEGPVAPGIFLYLSGFYTRSGLGLRNATILTATSLTGAFSGFLSAAISFMDGLGGKRGWSWIFIIEGLLTFVVGILSFFLVTPTLARAKFLTAEEKEAIAIRLQTDRPIILNGSRITYKDIKCAILSPHVAMATIIPFFNSSTLYGLSTFIPSIVNSLGFSPVKSQLLAAGPFVCAFFVALLSSYISDKFNCRSIPIALNGILAAIGFTIYLCSNREYILYASLYPTLSGVASISPLSITWASNNSEPHYRRATAIGLVGVFAGSIKIPYPPSLKKIISAITVTVIAIINALFLSRRNREKQDPLKRQQILAPYRESNAVGLKDDNLECELELEEELSVEANTRAWLELGDRHPDFKYTL</sequence>
<dbReference type="InParanoid" id="K5WLQ8"/>
<dbReference type="OrthoDB" id="2985014at2759"/>
<evidence type="ECO:0000256" key="3">
    <source>
        <dbReference type="ARBA" id="ARBA00022692"/>
    </source>
</evidence>
<keyword evidence="3 6" id="KW-0812">Transmembrane</keyword>
<dbReference type="AlphaFoldDB" id="K5WLQ8"/>
<feature type="transmembrane region" description="Helical" evidence="6">
    <location>
        <begin position="486"/>
        <end position="504"/>
    </location>
</feature>
<evidence type="ECO:0000256" key="5">
    <source>
        <dbReference type="ARBA" id="ARBA00023136"/>
    </source>
</evidence>
<dbReference type="PANTHER" id="PTHR43791:SF85">
    <property type="entry name" value="TRANSPORTER, PUTATIVE (AFU_ORTHOLOGUE AFUA_6G00710)-RELATED"/>
    <property type="match status" value="1"/>
</dbReference>
<dbReference type="InterPro" id="IPR036259">
    <property type="entry name" value="MFS_trans_sf"/>
</dbReference>
<evidence type="ECO:0000256" key="6">
    <source>
        <dbReference type="SAM" id="Phobius"/>
    </source>
</evidence>
<dbReference type="PANTHER" id="PTHR43791">
    <property type="entry name" value="PERMEASE-RELATED"/>
    <property type="match status" value="1"/>
</dbReference>
<name>K5WLQ8_AGABU</name>
<evidence type="ECO:0000256" key="4">
    <source>
        <dbReference type="ARBA" id="ARBA00022989"/>
    </source>
</evidence>
<dbReference type="HOGENOM" id="CLU_001265_0_1_1"/>
<feature type="transmembrane region" description="Helical" evidence="6">
    <location>
        <begin position="237"/>
        <end position="257"/>
    </location>
</feature>
<evidence type="ECO:0000259" key="7">
    <source>
        <dbReference type="PROSITE" id="PS50850"/>
    </source>
</evidence>
<dbReference type="Gene3D" id="1.20.1250.20">
    <property type="entry name" value="MFS general substrate transporter like domains"/>
    <property type="match status" value="2"/>
</dbReference>
<comment type="subcellular location">
    <subcellularLocation>
        <location evidence="1">Membrane</location>
        <topology evidence="1">Multi-pass membrane protein</topology>
    </subcellularLocation>
</comment>
<reference evidence="9" key="1">
    <citation type="journal article" date="2012" name="Proc. Natl. Acad. Sci. U.S.A.">
        <title>Genome sequence of the button mushroom Agaricus bisporus reveals mechanisms governing adaptation to a humic-rich ecological niche.</title>
        <authorList>
            <person name="Morin E."/>
            <person name="Kohler A."/>
            <person name="Baker A.R."/>
            <person name="Foulongne-Oriol M."/>
            <person name="Lombard V."/>
            <person name="Nagy L.G."/>
            <person name="Ohm R.A."/>
            <person name="Patyshakuliyeva A."/>
            <person name="Brun A."/>
            <person name="Aerts A.L."/>
            <person name="Bailey A.M."/>
            <person name="Billette C."/>
            <person name="Coutinho P.M."/>
            <person name="Deakin G."/>
            <person name="Doddapaneni H."/>
            <person name="Floudas D."/>
            <person name="Grimwood J."/>
            <person name="Hilden K."/>
            <person name="Kuees U."/>
            <person name="LaButti K.M."/>
            <person name="Lapidus A."/>
            <person name="Lindquist E.A."/>
            <person name="Lucas S.M."/>
            <person name="Murat C."/>
            <person name="Riley R.W."/>
            <person name="Salamov A.A."/>
            <person name="Schmutz J."/>
            <person name="Subramanian V."/>
            <person name="Woesten H.A.B."/>
            <person name="Xu J."/>
            <person name="Eastwood D.C."/>
            <person name="Foster G.D."/>
            <person name="Sonnenberg A.S."/>
            <person name="Cullen D."/>
            <person name="de Vries R.P."/>
            <person name="Lundell T."/>
            <person name="Hibbett D.S."/>
            <person name="Henrissat B."/>
            <person name="Burton K.S."/>
            <person name="Kerrigan R.W."/>
            <person name="Challen M.P."/>
            <person name="Grigoriev I.V."/>
            <person name="Martin F."/>
        </authorList>
    </citation>
    <scope>NUCLEOTIDE SEQUENCE [LARGE SCALE GENOMIC DNA]</scope>
    <source>
        <strain evidence="9">JB137-S8 / ATCC MYA-4627 / FGSC 10392</strain>
    </source>
</reference>
<dbReference type="KEGG" id="abp:AGABI1DRAFT131552"/>
<dbReference type="OMA" id="GFTIYLC"/>
<feature type="transmembrane region" description="Helical" evidence="6">
    <location>
        <begin position="47"/>
        <end position="67"/>
    </location>
</feature>
<dbReference type="Pfam" id="PF07690">
    <property type="entry name" value="MFS_1"/>
    <property type="match status" value="1"/>
</dbReference>
<feature type="transmembrane region" description="Helical" evidence="6">
    <location>
        <begin position="269"/>
        <end position="291"/>
    </location>
</feature>
<accession>K5WLQ8</accession>
<evidence type="ECO:0000313" key="9">
    <source>
        <dbReference type="Proteomes" id="UP000008493"/>
    </source>
</evidence>
<dbReference type="PROSITE" id="PS50850">
    <property type="entry name" value="MFS"/>
    <property type="match status" value="1"/>
</dbReference>
<organism evidence="8 9">
    <name type="scientific">Agaricus bisporus var. burnettii (strain JB137-S8 / ATCC MYA-4627 / FGSC 10392)</name>
    <name type="common">White button mushroom</name>
    <dbReference type="NCBI Taxonomy" id="597362"/>
    <lineage>
        <taxon>Eukaryota</taxon>
        <taxon>Fungi</taxon>
        <taxon>Dikarya</taxon>
        <taxon>Basidiomycota</taxon>
        <taxon>Agaricomycotina</taxon>
        <taxon>Agaricomycetes</taxon>
        <taxon>Agaricomycetidae</taxon>
        <taxon>Agaricales</taxon>
        <taxon>Agaricineae</taxon>
        <taxon>Agaricaceae</taxon>
        <taxon>Agaricus</taxon>
    </lineage>
</organism>
<dbReference type="InterPro" id="IPR011701">
    <property type="entry name" value="MFS"/>
</dbReference>
<feature type="transmembrane region" description="Helical" evidence="6">
    <location>
        <begin position="377"/>
        <end position="397"/>
    </location>
</feature>
<proteinExistence type="predicted"/>
<keyword evidence="5 6" id="KW-0472">Membrane</keyword>
<feature type="domain" description="Major facilitator superfamily (MFS) profile" evidence="7">
    <location>
        <begin position="110"/>
        <end position="512"/>
    </location>
</feature>
<keyword evidence="4 6" id="KW-1133">Transmembrane helix</keyword>
<dbReference type="FunFam" id="1.20.1250.20:FF:000018">
    <property type="entry name" value="MFS transporter permease"/>
    <property type="match status" value="1"/>
</dbReference>
<dbReference type="GO" id="GO:0022857">
    <property type="term" value="F:transmembrane transporter activity"/>
    <property type="evidence" value="ECO:0007669"/>
    <property type="project" value="InterPro"/>
</dbReference>
<keyword evidence="9" id="KW-1185">Reference proteome</keyword>
<evidence type="ECO:0000256" key="1">
    <source>
        <dbReference type="ARBA" id="ARBA00004141"/>
    </source>
</evidence>
<keyword evidence="2" id="KW-0813">Transport</keyword>
<dbReference type="RefSeq" id="XP_007333189.1">
    <property type="nucleotide sequence ID" value="XM_007333127.1"/>
</dbReference>